<accession>A0AAW1YQS9</accession>
<name>A0AAW1YQS9_RUBAR</name>
<dbReference type="InterPro" id="IPR032675">
    <property type="entry name" value="LRR_dom_sf"/>
</dbReference>
<dbReference type="Gene3D" id="3.40.50.10140">
    <property type="entry name" value="Toll/interleukin-1 receptor homology (TIR) domain"/>
    <property type="match status" value="1"/>
</dbReference>
<dbReference type="SUPFAM" id="SSF46785">
    <property type="entry name" value="Winged helix' DNA-binding domain"/>
    <property type="match status" value="1"/>
</dbReference>
<dbReference type="PROSITE" id="PS51450">
    <property type="entry name" value="LRR"/>
    <property type="match status" value="1"/>
</dbReference>
<keyword evidence="7" id="KW-1185">Reference proteome</keyword>
<dbReference type="InterPro" id="IPR027417">
    <property type="entry name" value="P-loop_NTPase"/>
</dbReference>
<dbReference type="InterPro" id="IPR044974">
    <property type="entry name" value="Disease_R_plants"/>
</dbReference>
<keyword evidence="2" id="KW-0677">Repeat</keyword>
<dbReference type="InterPro" id="IPR036390">
    <property type="entry name" value="WH_DNA-bd_sf"/>
</dbReference>
<dbReference type="Gene3D" id="3.40.50.300">
    <property type="entry name" value="P-loop containing nucleotide triphosphate hydrolases"/>
    <property type="match status" value="1"/>
</dbReference>
<dbReference type="InterPro" id="IPR058192">
    <property type="entry name" value="WHD_ROQ1-like"/>
</dbReference>
<dbReference type="PROSITE" id="PS50104">
    <property type="entry name" value="TIR"/>
    <property type="match status" value="1"/>
</dbReference>
<dbReference type="InterPro" id="IPR002182">
    <property type="entry name" value="NB-ARC"/>
</dbReference>
<dbReference type="SUPFAM" id="SSF52058">
    <property type="entry name" value="L domain-like"/>
    <property type="match status" value="1"/>
</dbReference>
<dbReference type="InterPro" id="IPR000157">
    <property type="entry name" value="TIR_dom"/>
</dbReference>
<dbReference type="AlphaFoldDB" id="A0AAW1YQS9"/>
<evidence type="ECO:0000313" key="6">
    <source>
        <dbReference type="EMBL" id="KAK9950949.1"/>
    </source>
</evidence>
<gene>
    <name evidence="6" type="ORF">M0R45_006413</name>
</gene>
<dbReference type="Gene3D" id="3.80.10.10">
    <property type="entry name" value="Ribonuclease Inhibitor"/>
    <property type="match status" value="2"/>
</dbReference>
<organism evidence="6 7">
    <name type="scientific">Rubus argutus</name>
    <name type="common">Southern blackberry</name>
    <dbReference type="NCBI Taxonomy" id="59490"/>
    <lineage>
        <taxon>Eukaryota</taxon>
        <taxon>Viridiplantae</taxon>
        <taxon>Streptophyta</taxon>
        <taxon>Embryophyta</taxon>
        <taxon>Tracheophyta</taxon>
        <taxon>Spermatophyta</taxon>
        <taxon>Magnoliopsida</taxon>
        <taxon>eudicotyledons</taxon>
        <taxon>Gunneridae</taxon>
        <taxon>Pentapetalae</taxon>
        <taxon>rosids</taxon>
        <taxon>fabids</taxon>
        <taxon>Rosales</taxon>
        <taxon>Rosaceae</taxon>
        <taxon>Rosoideae</taxon>
        <taxon>Rosoideae incertae sedis</taxon>
        <taxon>Rubus</taxon>
    </lineage>
</organism>
<evidence type="ECO:0000256" key="3">
    <source>
        <dbReference type="ARBA" id="ARBA00022821"/>
    </source>
</evidence>
<dbReference type="GO" id="GO:0043531">
    <property type="term" value="F:ADP binding"/>
    <property type="evidence" value="ECO:0007669"/>
    <property type="project" value="InterPro"/>
</dbReference>
<evidence type="ECO:0000313" key="7">
    <source>
        <dbReference type="Proteomes" id="UP001457282"/>
    </source>
</evidence>
<dbReference type="InterPro" id="IPR011713">
    <property type="entry name" value="Leu-rich_rpt_3"/>
</dbReference>
<keyword evidence="4" id="KW-0520">NAD</keyword>
<proteinExistence type="predicted"/>
<sequence>MPGCSTFLGLSSWPGLVCFYSRAPWLFIKGEDTRKTFTDHLYTALVNAGFRTFRDDELPRGENIKPELEMAVQQSRTSVIVISKDYASSEWCLDELVMILERKRTSDHVVLPIFYDIDPSHLRKQTGSVAKAFARHEKKQSRKKLIKWRATLAQVADLAGMVLQNQADGHESKFINKIVNVIHDKLRRVPLSLSPHLIGIHSKVRKINLWLEDGSSDVCILGICGIGGVGKTTMAKVAYNSNFRRFEASSFLENVREIAENPNGLVHLQRQFLSDILNRKVKVHSVGQGTSKIKDVISSKKVLLVLDDVIHKDQFDAILEMKGAFKAGSKIIITTRDAGLLTALQVVDHVHTVETLDVKESLELFSMHAFGQVHPIESYMELSKKILSHCEGLPLALKTLGSSLYGQSLEVWESASKKLEVIPNGEIVKKLKISYTSLQDDHDQNLFLHIACFLIGKEKAVIVNILDGCDFYTIVGIQNLIDRCLLTIDKDNRVKMHQMIRDMGREIVRLEAKEPEKRSRLWHHKDSFNVLTEKNGLETIEGLALNMHCFPVGTALRNSVLETYGFTRMKKLRLLQLSHVQVNGSFEEFPKGLRWLYWFEFPLGSVPCEFPMENLVVLEMPYSSLTQLWKGTKYLPSLKIIDISHSHDLTETGDFSSVPNLERLNLKDCASLLEVDETIGNLGKLIYLDMEDCKVIRKLPNNIGLLKSLETLIISGCSNLNEPPMEIISRMQSLKVFKANQIPINRLVTIIEEVKPWAGRNLGNSWALFPSTLVELSLRNCNLSDDIFPIDFGNLFSLQKLDLRGNPICSLPDSVRRLRRLRYLDVSNCKCLKSLEDLPKVSMLYMNFCPFLEKVSFQSISCLPDQLGHFLGANSYRDIPSKLFEIEYWFKLEPIGKVDAEMINLLSLINLESLTPIRMGTTSGKLDSVQGLSESGIFNTFFMGNENKVPGKFEHRSKASLPLCFAVPLLLNSRIRGLNIFSVYALTTSASRHKEEDIQHPALIVICNKSKGLKWIYVPSCWGIPSKGEDVIWLSHWNFGNQLEAGDQVSVSVLACYPGIQVREWGFQVVHEPVNSQHNTDLNVIGGDFSELYLLIPGTYLLFGGPIPSCKLAKRLFGQSFFNFSGLIADLNAEADVDWQRLLFGEALDADAEVARQRLFSKTFSANMQRLLEAGTDWQRLFGEEFLKNSSGLIANSDVGVEVGNEDLQKSEGTLAVGPTGELQALKRRVIDIIDRIIPGVLEESIW</sequence>
<dbReference type="Pfam" id="PF01582">
    <property type="entry name" value="TIR"/>
    <property type="match status" value="1"/>
</dbReference>
<dbReference type="SUPFAM" id="SSF52540">
    <property type="entry name" value="P-loop containing nucleoside triphosphate hydrolases"/>
    <property type="match status" value="1"/>
</dbReference>
<evidence type="ECO:0000256" key="1">
    <source>
        <dbReference type="ARBA" id="ARBA00022614"/>
    </source>
</evidence>
<dbReference type="Pfam" id="PF07725">
    <property type="entry name" value="LRR_3"/>
    <property type="match status" value="1"/>
</dbReference>
<comment type="caution">
    <text evidence="6">The sequence shown here is derived from an EMBL/GenBank/DDBJ whole genome shotgun (WGS) entry which is preliminary data.</text>
</comment>
<protein>
    <recommendedName>
        <fullName evidence="5">TIR domain-containing protein</fullName>
    </recommendedName>
</protein>
<dbReference type="SUPFAM" id="SSF52200">
    <property type="entry name" value="Toll/Interleukin receptor TIR domain"/>
    <property type="match status" value="1"/>
</dbReference>
<dbReference type="PRINTS" id="PR00364">
    <property type="entry name" value="DISEASERSIST"/>
</dbReference>
<dbReference type="Pfam" id="PF00931">
    <property type="entry name" value="NB-ARC"/>
    <property type="match status" value="1"/>
</dbReference>
<feature type="domain" description="TIR" evidence="5">
    <location>
        <begin position="20"/>
        <end position="186"/>
    </location>
</feature>
<evidence type="ECO:0000259" key="5">
    <source>
        <dbReference type="PROSITE" id="PS50104"/>
    </source>
</evidence>
<keyword evidence="3" id="KW-0611">Plant defense</keyword>
<dbReference type="PANTHER" id="PTHR11017">
    <property type="entry name" value="LEUCINE-RICH REPEAT-CONTAINING PROTEIN"/>
    <property type="match status" value="1"/>
</dbReference>
<dbReference type="GO" id="GO:0006952">
    <property type="term" value="P:defense response"/>
    <property type="evidence" value="ECO:0007669"/>
    <property type="project" value="UniProtKB-KW"/>
</dbReference>
<evidence type="ECO:0000256" key="4">
    <source>
        <dbReference type="ARBA" id="ARBA00023027"/>
    </source>
</evidence>
<dbReference type="SMART" id="SM00255">
    <property type="entry name" value="TIR"/>
    <property type="match status" value="1"/>
</dbReference>
<dbReference type="InterPro" id="IPR042197">
    <property type="entry name" value="Apaf_helical"/>
</dbReference>
<dbReference type="Proteomes" id="UP001457282">
    <property type="component" value="Unassembled WGS sequence"/>
</dbReference>
<dbReference type="FunFam" id="3.40.50.10140:FF:000007">
    <property type="entry name" value="Disease resistance protein (TIR-NBS-LRR class)"/>
    <property type="match status" value="1"/>
</dbReference>
<dbReference type="Pfam" id="PF23282">
    <property type="entry name" value="WHD_ROQ1"/>
    <property type="match status" value="1"/>
</dbReference>
<reference evidence="6 7" key="1">
    <citation type="journal article" date="2023" name="G3 (Bethesda)">
        <title>A chromosome-length genome assembly and annotation of blackberry (Rubus argutus, cv. 'Hillquist').</title>
        <authorList>
            <person name="Bruna T."/>
            <person name="Aryal R."/>
            <person name="Dudchenko O."/>
            <person name="Sargent D.J."/>
            <person name="Mead D."/>
            <person name="Buti M."/>
            <person name="Cavallini A."/>
            <person name="Hytonen T."/>
            <person name="Andres J."/>
            <person name="Pham M."/>
            <person name="Weisz D."/>
            <person name="Mascagni F."/>
            <person name="Usai G."/>
            <person name="Natali L."/>
            <person name="Bassil N."/>
            <person name="Fernandez G.E."/>
            <person name="Lomsadze A."/>
            <person name="Armour M."/>
            <person name="Olukolu B."/>
            <person name="Poorten T."/>
            <person name="Britton C."/>
            <person name="Davik J."/>
            <person name="Ashrafi H."/>
            <person name="Aiden E.L."/>
            <person name="Borodovsky M."/>
            <person name="Worthington M."/>
        </authorList>
    </citation>
    <scope>NUCLEOTIDE SEQUENCE [LARGE SCALE GENOMIC DNA]</scope>
    <source>
        <strain evidence="6">PI 553951</strain>
    </source>
</reference>
<dbReference type="InterPro" id="IPR001611">
    <property type="entry name" value="Leu-rich_rpt"/>
</dbReference>
<dbReference type="GO" id="GO:0007165">
    <property type="term" value="P:signal transduction"/>
    <property type="evidence" value="ECO:0007669"/>
    <property type="project" value="InterPro"/>
</dbReference>
<dbReference type="InterPro" id="IPR035897">
    <property type="entry name" value="Toll_tir_struct_dom_sf"/>
</dbReference>
<dbReference type="Pfam" id="PF00560">
    <property type="entry name" value="LRR_1"/>
    <property type="match status" value="1"/>
</dbReference>
<dbReference type="Gene3D" id="1.10.8.430">
    <property type="entry name" value="Helical domain of apoptotic protease-activating factors"/>
    <property type="match status" value="1"/>
</dbReference>
<keyword evidence="1" id="KW-0433">Leucine-rich repeat</keyword>
<dbReference type="PANTHER" id="PTHR11017:SF563">
    <property type="entry name" value="TMV RESISTANCE PROTEIN N-LIKE"/>
    <property type="match status" value="1"/>
</dbReference>
<dbReference type="EMBL" id="JBEDUW010000001">
    <property type="protein sequence ID" value="KAK9950949.1"/>
    <property type="molecule type" value="Genomic_DNA"/>
</dbReference>
<evidence type="ECO:0000256" key="2">
    <source>
        <dbReference type="ARBA" id="ARBA00022737"/>
    </source>
</evidence>